<dbReference type="InterPro" id="IPR050638">
    <property type="entry name" value="AA-Vitamin_Transporters"/>
</dbReference>
<feature type="transmembrane region" description="Helical" evidence="6">
    <location>
        <begin position="68"/>
        <end position="86"/>
    </location>
</feature>
<evidence type="ECO:0000259" key="7">
    <source>
        <dbReference type="Pfam" id="PF00892"/>
    </source>
</evidence>
<evidence type="ECO:0000313" key="9">
    <source>
        <dbReference type="Proteomes" id="UP001156903"/>
    </source>
</evidence>
<feature type="transmembrane region" description="Helical" evidence="6">
    <location>
        <begin position="36"/>
        <end position="56"/>
    </location>
</feature>
<accession>A0ABQ6CAU2</accession>
<keyword evidence="9" id="KW-1185">Reference proteome</keyword>
<comment type="subcellular location">
    <subcellularLocation>
        <location evidence="1">Cell membrane</location>
        <topology evidence="1">Multi-pass membrane protein</topology>
    </subcellularLocation>
</comment>
<gene>
    <name evidence="8" type="ORF">GCM10007935_28160</name>
</gene>
<protein>
    <recommendedName>
        <fullName evidence="7">EamA domain-containing protein</fullName>
    </recommendedName>
</protein>
<evidence type="ECO:0000313" key="8">
    <source>
        <dbReference type="EMBL" id="GLS15381.1"/>
    </source>
</evidence>
<dbReference type="InterPro" id="IPR000620">
    <property type="entry name" value="EamA_dom"/>
</dbReference>
<sequence>MAEAAARVRAMLLITTLLWGVNLTAIKWLTGLFDPVLLSGVRMLAALLPMLVLLRLRRCWQTPSRAQWRQLAACGVLMVYLNQWWLAEGLARSSATHGALITALNPLLSAMLALWLLREALSGRRLCGVGLGLAGVALVILNRPGAELAQGGLGDGLVVLAVLVFTLGAVLIQRLTADLNAVVIGVGVHAVGAACLLVHTVVQGAWNGWPAMPAPGSGWWAIAVLSGALSTGLGNLMWNRAIGLVGMARAAVWLYWVPLFGVASAVVLLGEPLTVWHALGLGLVFIGTHLGTHVARVPRATGPV</sequence>
<feature type="domain" description="EamA" evidence="7">
    <location>
        <begin position="11"/>
        <end position="140"/>
    </location>
</feature>
<feature type="transmembrane region" description="Helical" evidence="6">
    <location>
        <begin position="12"/>
        <end position="30"/>
    </location>
</feature>
<feature type="transmembrane region" description="Helical" evidence="6">
    <location>
        <begin position="219"/>
        <end position="238"/>
    </location>
</feature>
<feature type="domain" description="EamA" evidence="7">
    <location>
        <begin position="153"/>
        <end position="288"/>
    </location>
</feature>
<feature type="transmembrane region" description="Helical" evidence="6">
    <location>
        <begin position="275"/>
        <end position="295"/>
    </location>
</feature>
<evidence type="ECO:0000256" key="6">
    <source>
        <dbReference type="SAM" id="Phobius"/>
    </source>
</evidence>
<feature type="transmembrane region" description="Helical" evidence="6">
    <location>
        <begin position="153"/>
        <end position="172"/>
    </location>
</feature>
<evidence type="ECO:0000256" key="3">
    <source>
        <dbReference type="ARBA" id="ARBA00022692"/>
    </source>
</evidence>
<evidence type="ECO:0000256" key="4">
    <source>
        <dbReference type="ARBA" id="ARBA00022989"/>
    </source>
</evidence>
<reference evidence="9" key="1">
    <citation type="journal article" date="2019" name="Int. J. Syst. Evol. Microbiol.">
        <title>The Global Catalogue of Microorganisms (GCM) 10K type strain sequencing project: providing services to taxonomists for standard genome sequencing and annotation.</title>
        <authorList>
            <consortium name="The Broad Institute Genomics Platform"/>
            <consortium name="The Broad Institute Genome Sequencing Center for Infectious Disease"/>
            <person name="Wu L."/>
            <person name="Ma J."/>
        </authorList>
    </citation>
    <scope>NUCLEOTIDE SEQUENCE [LARGE SCALE GENOMIC DNA]</scope>
    <source>
        <strain evidence="9">NBRC 109341</strain>
    </source>
</reference>
<dbReference type="PANTHER" id="PTHR32322">
    <property type="entry name" value="INNER MEMBRANE TRANSPORTER"/>
    <property type="match status" value="1"/>
</dbReference>
<evidence type="ECO:0000256" key="5">
    <source>
        <dbReference type="ARBA" id="ARBA00023136"/>
    </source>
</evidence>
<dbReference type="RefSeq" id="WP_284308305.1">
    <property type="nucleotide sequence ID" value="NZ_BSPB01000024.1"/>
</dbReference>
<keyword evidence="3 6" id="KW-0812">Transmembrane</keyword>
<evidence type="ECO:0000256" key="1">
    <source>
        <dbReference type="ARBA" id="ARBA00004651"/>
    </source>
</evidence>
<dbReference type="InterPro" id="IPR037185">
    <property type="entry name" value="EmrE-like"/>
</dbReference>
<evidence type="ECO:0000256" key="2">
    <source>
        <dbReference type="ARBA" id="ARBA00022475"/>
    </source>
</evidence>
<dbReference type="Proteomes" id="UP001156903">
    <property type="component" value="Unassembled WGS sequence"/>
</dbReference>
<organism evidence="8 9">
    <name type="scientific">Hydrogenophaga electricum</name>
    <dbReference type="NCBI Taxonomy" id="1230953"/>
    <lineage>
        <taxon>Bacteria</taxon>
        <taxon>Pseudomonadati</taxon>
        <taxon>Pseudomonadota</taxon>
        <taxon>Betaproteobacteria</taxon>
        <taxon>Burkholderiales</taxon>
        <taxon>Comamonadaceae</taxon>
        <taxon>Hydrogenophaga</taxon>
    </lineage>
</organism>
<proteinExistence type="predicted"/>
<comment type="caution">
    <text evidence="8">The sequence shown here is derived from an EMBL/GenBank/DDBJ whole genome shotgun (WGS) entry which is preliminary data.</text>
</comment>
<keyword evidence="4 6" id="KW-1133">Transmembrane helix</keyword>
<keyword evidence="2" id="KW-1003">Cell membrane</keyword>
<dbReference type="EMBL" id="BSPB01000024">
    <property type="protein sequence ID" value="GLS15381.1"/>
    <property type="molecule type" value="Genomic_DNA"/>
</dbReference>
<name>A0ABQ6CAU2_9BURK</name>
<dbReference type="SUPFAM" id="SSF103481">
    <property type="entry name" value="Multidrug resistance efflux transporter EmrE"/>
    <property type="match status" value="2"/>
</dbReference>
<feature type="transmembrane region" description="Helical" evidence="6">
    <location>
        <begin position="179"/>
        <end position="199"/>
    </location>
</feature>
<dbReference type="PANTHER" id="PTHR32322:SF18">
    <property type="entry name" value="S-ADENOSYLMETHIONINE_S-ADENOSYLHOMOCYSTEINE TRANSPORTER"/>
    <property type="match status" value="1"/>
</dbReference>
<feature type="transmembrane region" description="Helical" evidence="6">
    <location>
        <begin position="98"/>
        <end position="117"/>
    </location>
</feature>
<feature type="transmembrane region" description="Helical" evidence="6">
    <location>
        <begin position="124"/>
        <end position="141"/>
    </location>
</feature>
<keyword evidence="5 6" id="KW-0472">Membrane</keyword>
<dbReference type="Pfam" id="PF00892">
    <property type="entry name" value="EamA"/>
    <property type="match status" value="2"/>
</dbReference>
<feature type="transmembrane region" description="Helical" evidence="6">
    <location>
        <begin position="250"/>
        <end position="269"/>
    </location>
</feature>